<proteinExistence type="predicted"/>
<keyword evidence="1" id="KW-1185">Reference proteome</keyword>
<organism evidence="1 2">
    <name type="scientific">Nicotiana tabacum</name>
    <name type="common">Common tobacco</name>
    <dbReference type="NCBI Taxonomy" id="4097"/>
    <lineage>
        <taxon>Eukaryota</taxon>
        <taxon>Viridiplantae</taxon>
        <taxon>Streptophyta</taxon>
        <taxon>Embryophyta</taxon>
        <taxon>Tracheophyta</taxon>
        <taxon>Spermatophyta</taxon>
        <taxon>Magnoliopsida</taxon>
        <taxon>eudicotyledons</taxon>
        <taxon>Gunneridae</taxon>
        <taxon>Pentapetalae</taxon>
        <taxon>asterids</taxon>
        <taxon>lamiids</taxon>
        <taxon>Solanales</taxon>
        <taxon>Solanaceae</taxon>
        <taxon>Nicotianoideae</taxon>
        <taxon>Nicotianeae</taxon>
        <taxon>Nicotiana</taxon>
    </lineage>
</organism>
<dbReference type="RefSeq" id="XP_075104735.1">
    <property type="nucleotide sequence ID" value="XM_075248634.1"/>
</dbReference>
<gene>
    <name evidence="2" type="primary">LOC107794878</name>
</gene>
<reference evidence="2" key="1">
    <citation type="submission" date="2025-08" db="UniProtKB">
        <authorList>
            <consortium name="RefSeq"/>
        </authorList>
    </citation>
    <scope>IDENTIFICATION</scope>
    <source>
        <tissue evidence="2">Leaf</tissue>
    </source>
</reference>
<accession>A0AC58U5J7</accession>
<protein>
    <submittedName>
        <fullName evidence="2">Uncharacterized protein LOC107794878</fullName>
    </submittedName>
</protein>
<name>A0AC58U5J7_TOBAC</name>
<dbReference type="Proteomes" id="UP000790787">
    <property type="component" value="Unplaced"/>
</dbReference>
<evidence type="ECO:0000313" key="1">
    <source>
        <dbReference type="Proteomes" id="UP000790787"/>
    </source>
</evidence>
<evidence type="ECO:0000313" key="2">
    <source>
        <dbReference type="RefSeq" id="XP_075104735.1"/>
    </source>
</evidence>
<sequence length="398" mass="45646">MPKKFRMLEIPTYNGTTDLNEHVTSYTCAIKGNNLEDDEIESVLLKMFGETLSKGAMIWYHNLPPNSIDSFAMLADTFVKAHAGAIKVETRKSDLFKVNQGDNEMIREFMSMFQIEMMDLPRVAHDWAIQALTQGLNSQSSLASQQLKRNLIEYVALTWANIRQSGPERHQGYQSITSASMLPASYQSSDTSKDSKWPQPLQSDPAQRYPNLMCKYHGTHGHRTKDCRQLREEVAWLFNNGHLREFISDRPKTHFRNRDSNKETEQEEPQHIINMIIGGVDIPHGPILKCTKVSFTRENRTRDYMPEGTIFFNDEDTEGIMQPHNDALNHSKDEVLRHRGGYEIQRYIQKVMDSQHEGNTLDSTPGIEVPHTGRDQNSLQRSHGVTGRYVVNLGPYHQ</sequence>